<protein>
    <submittedName>
        <fullName evidence="2">Uncharacterized protein</fullName>
    </submittedName>
</protein>
<keyword evidence="3" id="KW-1185">Reference proteome</keyword>
<dbReference type="EMBL" id="FN653056">
    <property type="protein sequence ID" value="CBY24611.1"/>
    <property type="molecule type" value="Genomic_DNA"/>
</dbReference>
<reference evidence="2" key="1">
    <citation type="journal article" date="2010" name="Science">
        <title>Plasticity of animal genome architecture unmasked by rapid evolution of a pelagic tunicate.</title>
        <authorList>
            <person name="Denoeud F."/>
            <person name="Henriet S."/>
            <person name="Mungpakdee S."/>
            <person name="Aury J.M."/>
            <person name="Da Silva C."/>
            <person name="Brinkmann H."/>
            <person name="Mikhaleva J."/>
            <person name="Olsen L.C."/>
            <person name="Jubin C."/>
            <person name="Canestro C."/>
            <person name="Bouquet J.M."/>
            <person name="Danks G."/>
            <person name="Poulain J."/>
            <person name="Campsteijn C."/>
            <person name="Adamski M."/>
            <person name="Cross I."/>
            <person name="Yadetie F."/>
            <person name="Muffato M."/>
            <person name="Louis A."/>
            <person name="Butcher S."/>
            <person name="Tsagkogeorga G."/>
            <person name="Konrad A."/>
            <person name="Singh S."/>
            <person name="Jensen M.F."/>
            <person name="Cong E.H."/>
            <person name="Eikeseth-Otteraa H."/>
            <person name="Noel B."/>
            <person name="Anthouard V."/>
            <person name="Porcel B.M."/>
            <person name="Kachouri-Lafond R."/>
            <person name="Nishino A."/>
            <person name="Ugolini M."/>
            <person name="Chourrout P."/>
            <person name="Nishida H."/>
            <person name="Aasland R."/>
            <person name="Huzurbazar S."/>
            <person name="Westhof E."/>
            <person name="Delsuc F."/>
            <person name="Lehrach H."/>
            <person name="Reinhardt R."/>
            <person name="Weissenbach J."/>
            <person name="Roy S.W."/>
            <person name="Artiguenave F."/>
            <person name="Postlethwait J.H."/>
            <person name="Manak J.R."/>
            <person name="Thompson E.M."/>
            <person name="Jaillon O."/>
            <person name="Du Pasquier L."/>
            <person name="Boudinot P."/>
            <person name="Liberles D.A."/>
            <person name="Volff J.N."/>
            <person name="Philippe H."/>
            <person name="Lenhard B."/>
            <person name="Roest Crollius H."/>
            <person name="Wincker P."/>
            <person name="Chourrout D."/>
        </authorList>
    </citation>
    <scope>NUCLEOTIDE SEQUENCE [LARGE SCALE GENOMIC DNA]</scope>
</reference>
<evidence type="ECO:0000313" key="2">
    <source>
        <dbReference type="EMBL" id="CBY24611.1"/>
    </source>
</evidence>
<organism evidence="2">
    <name type="scientific">Oikopleura dioica</name>
    <name type="common">Tunicate</name>
    <dbReference type="NCBI Taxonomy" id="34765"/>
    <lineage>
        <taxon>Eukaryota</taxon>
        <taxon>Metazoa</taxon>
        <taxon>Chordata</taxon>
        <taxon>Tunicata</taxon>
        <taxon>Appendicularia</taxon>
        <taxon>Copelata</taxon>
        <taxon>Oikopleuridae</taxon>
        <taxon>Oikopleura</taxon>
    </lineage>
</organism>
<evidence type="ECO:0000313" key="3">
    <source>
        <dbReference type="Proteomes" id="UP000001307"/>
    </source>
</evidence>
<name>E4XIS7_OIKDI</name>
<sequence>MKKDLREYKRLRAKAKYYEEKRDSCKMELAGIDKDLKELQKRREELLKEQDIIDARANEKEKILKEKIAKWHAQYSIVNTE</sequence>
<dbReference type="Proteomes" id="UP000001307">
    <property type="component" value="Unassembled WGS sequence"/>
</dbReference>
<gene>
    <name evidence="2" type="ORF">GSOID_T00012502001</name>
</gene>
<evidence type="ECO:0000256" key="1">
    <source>
        <dbReference type="SAM" id="Coils"/>
    </source>
</evidence>
<dbReference type="AlphaFoldDB" id="E4XIS7"/>
<feature type="coiled-coil region" evidence="1">
    <location>
        <begin position="1"/>
        <end position="56"/>
    </location>
</feature>
<proteinExistence type="predicted"/>
<dbReference type="InParanoid" id="E4XIS7"/>
<accession>E4XIS7</accession>
<keyword evidence="1" id="KW-0175">Coiled coil</keyword>